<dbReference type="InterPro" id="IPR029044">
    <property type="entry name" value="Nucleotide-diphossugar_trans"/>
</dbReference>
<dbReference type="InterPro" id="IPR025877">
    <property type="entry name" value="MobA-like_NTP_Trfase"/>
</dbReference>
<dbReference type="EMBL" id="MPZS01000002">
    <property type="protein sequence ID" value="OOY11818.1"/>
    <property type="molecule type" value="Genomic_DNA"/>
</dbReference>
<keyword evidence="7 8" id="KW-0501">Molybdenum cofactor biosynthesis</keyword>
<dbReference type="Gene3D" id="3.90.550.10">
    <property type="entry name" value="Spore Coat Polysaccharide Biosynthesis Protein SpsA, Chain A"/>
    <property type="match status" value="1"/>
</dbReference>
<gene>
    <name evidence="8" type="primary">mobA</name>
    <name evidence="10" type="ORF">BMG00_12090</name>
</gene>
<dbReference type="CDD" id="cd02503">
    <property type="entry name" value="MobA"/>
    <property type="match status" value="1"/>
</dbReference>
<comment type="cofactor">
    <cofactor evidence="8">
        <name>Mg(2+)</name>
        <dbReference type="ChEBI" id="CHEBI:18420"/>
    </cofactor>
</comment>
<feature type="binding site" evidence="8">
    <location>
        <begin position="18"/>
        <end position="20"/>
    </location>
    <ligand>
        <name>GTP</name>
        <dbReference type="ChEBI" id="CHEBI:37565"/>
    </ligand>
</feature>
<keyword evidence="2 8" id="KW-0808">Transferase</keyword>
<dbReference type="NCBIfam" id="TIGR02665">
    <property type="entry name" value="molyb_mobA"/>
    <property type="match status" value="1"/>
</dbReference>
<organism evidence="10 11">
    <name type="scientific">Thioclava marina</name>
    <dbReference type="NCBI Taxonomy" id="1915077"/>
    <lineage>
        <taxon>Bacteria</taxon>
        <taxon>Pseudomonadati</taxon>
        <taxon>Pseudomonadota</taxon>
        <taxon>Alphaproteobacteria</taxon>
        <taxon>Rhodobacterales</taxon>
        <taxon>Paracoccaceae</taxon>
        <taxon>Thioclava</taxon>
    </lineage>
</organism>
<evidence type="ECO:0000256" key="8">
    <source>
        <dbReference type="HAMAP-Rule" id="MF_00316"/>
    </source>
</evidence>
<comment type="similarity">
    <text evidence="8">Belongs to the MobA family.</text>
</comment>
<feature type="binding site" evidence="8">
    <location>
        <position position="31"/>
    </location>
    <ligand>
        <name>GTP</name>
        <dbReference type="ChEBI" id="CHEBI:37565"/>
    </ligand>
</feature>
<keyword evidence="10" id="KW-0548">Nucleotidyltransferase</keyword>
<comment type="caution">
    <text evidence="10">The sequence shown here is derived from an EMBL/GenBank/DDBJ whole genome shotgun (WGS) entry which is preliminary data.</text>
</comment>
<comment type="catalytic activity">
    <reaction evidence="8">
        <text>Mo-molybdopterin + GTP + H(+) = Mo-molybdopterin guanine dinucleotide + diphosphate</text>
        <dbReference type="Rhea" id="RHEA:34243"/>
        <dbReference type="ChEBI" id="CHEBI:15378"/>
        <dbReference type="ChEBI" id="CHEBI:33019"/>
        <dbReference type="ChEBI" id="CHEBI:37565"/>
        <dbReference type="ChEBI" id="CHEBI:71302"/>
        <dbReference type="ChEBI" id="CHEBI:71310"/>
        <dbReference type="EC" id="2.7.7.77"/>
    </reaction>
</comment>
<name>A0ABX3MJW3_9RHOB</name>
<feature type="binding site" evidence="8">
    <location>
        <position position="109"/>
    </location>
    <ligand>
        <name>GTP</name>
        <dbReference type="ChEBI" id="CHEBI:37565"/>
    </ligand>
</feature>
<protein>
    <recommendedName>
        <fullName evidence="8">Molybdenum cofactor guanylyltransferase</fullName>
        <shortName evidence="8">MoCo guanylyltransferase</shortName>
        <ecNumber evidence="8">2.7.7.77</ecNumber>
    </recommendedName>
    <alternativeName>
        <fullName evidence="8">GTP:molybdopterin guanylyltransferase</fullName>
    </alternativeName>
    <alternativeName>
        <fullName evidence="8">Mo-MPT guanylyltransferase</fullName>
    </alternativeName>
    <alternativeName>
        <fullName evidence="8">Molybdopterin guanylyltransferase</fullName>
    </alternativeName>
    <alternativeName>
        <fullName evidence="8">Molybdopterin-guanine dinucleotide synthase</fullName>
        <shortName evidence="8">MGD synthase</shortName>
    </alternativeName>
</protein>
<evidence type="ECO:0000256" key="6">
    <source>
        <dbReference type="ARBA" id="ARBA00023134"/>
    </source>
</evidence>
<keyword evidence="6 8" id="KW-0342">GTP-binding</keyword>
<comment type="caution">
    <text evidence="8">Lacks conserved residue(s) required for the propagation of feature annotation.</text>
</comment>
<evidence type="ECO:0000256" key="5">
    <source>
        <dbReference type="ARBA" id="ARBA00022842"/>
    </source>
</evidence>
<evidence type="ECO:0000256" key="3">
    <source>
        <dbReference type="ARBA" id="ARBA00022723"/>
    </source>
</evidence>
<dbReference type="Pfam" id="PF12804">
    <property type="entry name" value="NTP_transf_3"/>
    <property type="match status" value="1"/>
</dbReference>
<feature type="binding site" evidence="8">
    <location>
        <position position="75"/>
    </location>
    <ligand>
        <name>GTP</name>
        <dbReference type="ChEBI" id="CHEBI:37565"/>
    </ligand>
</feature>
<comment type="subcellular location">
    <subcellularLocation>
        <location evidence="8">Cytoplasm</location>
    </subcellularLocation>
</comment>
<dbReference type="HAMAP" id="MF_00316">
    <property type="entry name" value="MobA"/>
    <property type="match status" value="1"/>
</dbReference>
<dbReference type="PANTHER" id="PTHR19136">
    <property type="entry name" value="MOLYBDENUM COFACTOR GUANYLYLTRANSFERASE"/>
    <property type="match status" value="1"/>
</dbReference>
<keyword evidence="4 8" id="KW-0547">Nucleotide-binding</keyword>
<evidence type="ECO:0000313" key="11">
    <source>
        <dbReference type="Proteomes" id="UP000242224"/>
    </source>
</evidence>
<comment type="function">
    <text evidence="8">Transfers a GMP moiety from GTP to Mo-molybdopterin (Mo-MPT) cofactor (Moco or molybdenum cofactor) to form Mo-molybdopterin guanine dinucleotide (Mo-MGD) cofactor.</text>
</comment>
<evidence type="ECO:0000256" key="4">
    <source>
        <dbReference type="ARBA" id="ARBA00022741"/>
    </source>
</evidence>
<dbReference type="SUPFAM" id="SSF53448">
    <property type="entry name" value="Nucleotide-diphospho-sugar transferases"/>
    <property type="match status" value="1"/>
</dbReference>
<evidence type="ECO:0000256" key="2">
    <source>
        <dbReference type="ARBA" id="ARBA00022679"/>
    </source>
</evidence>
<dbReference type="PANTHER" id="PTHR19136:SF81">
    <property type="entry name" value="MOLYBDENUM COFACTOR GUANYLYLTRANSFERASE"/>
    <property type="match status" value="1"/>
</dbReference>
<proteinExistence type="inferred from homology"/>
<keyword evidence="5 8" id="KW-0460">Magnesium</keyword>
<dbReference type="Proteomes" id="UP000242224">
    <property type="component" value="Unassembled WGS sequence"/>
</dbReference>
<reference evidence="10 11" key="1">
    <citation type="submission" date="2016-11" db="EMBL/GenBank/DDBJ databases">
        <title>A multilocus sequence analysis scheme for characterization of bacteria in the genus Thioclava.</title>
        <authorList>
            <person name="Liu Y."/>
            <person name="Shao Z."/>
        </authorList>
    </citation>
    <scope>NUCLEOTIDE SEQUENCE [LARGE SCALE GENOMIC DNA]</scope>
    <source>
        <strain evidence="10 11">11.10-0-13</strain>
    </source>
</reference>
<evidence type="ECO:0000313" key="10">
    <source>
        <dbReference type="EMBL" id="OOY11818.1"/>
    </source>
</evidence>
<dbReference type="InterPro" id="IPR013482">
    <property type="entry name" value="Molybde_CF_guanTrfase"/>
</dbReference>
<sequence>MVTEAIARVDRQVVAVILAGGQGRRMGGVDKAMVSLAGRPLFAHVAARIGPQVAQLAISANGDPLRFAPFPVLPDAPARRGEGPLAGVLSALYWAEAQGARAVLSVPVDTPFLPGDLVSRLSGAGHAIACSQGRAHPSVALWPVRLRPRIESLFAQGERRLRMACEGAREIDFDATPDPFTNLNTPEDLSAAELILARGMP</sequence>
<keyword evidence="11" id="KW-1185">Reference proteome</keyword>
<evidence type="ECO:0000256" key="1">
    <source>
        <dbReference type="ARBA" id="ARBA00022490"/>
    </source>
</evidence>
<accession>A0ABX3MJW3</accession>
<evidence type="ECO:0000259" key="9">
    <source>
        <dbReference type="Pfam" id="PF12804"/>
    </source>
</evidence>
<keyword evidence="3 8" id="KW-0479">Metal-binding</keyword>
<comment type="domain">
    <text evidence="8">The N-terminal domain determines nucleotide recognition and specific binding, while the C-terminal domain determines the specific binding to the target protein.</text>
</comment>
<feature type="binding site" evidence="8">
    <location>
        <position position="109"/>
    </location>
    <ligand>
        <name>Mg(2+)</name>
        <dbReference type="ChEBI" id="CHEBI:18420"/>
    </ligand>
</feature>
<evidence type="ECO:0000256" key="7">
    <source>
        <dbReference type="ARBA" id="ARBA00023150"/>
    </source>
</evidence>
<comment type="subunit">
    <text evidence="8">Monomer.</text>
</comment>
<dbReference type="EC" id="2.7.7.77" evidence="8"/>
<feature type="domain" description="MobA-like NTP transferase" evidence="9">
    <location>
        <begin position="15"/>
        <end position="163"/>
    </location>
</feature>
<dbReference type="GO" id="GO:0016779">
    <property type="term" value="F:nucleotidyltransferase activity"/>
    <property type="evidence" value="ECO:0007669"/>
    <property type="project" value="UniProtKB-KW"/>
</dbReference>
<keyword evidence="1 8" id="KW-0963">Cytoplasm</keyword>